<evidence type="ECO:0000313" key="3">
    <source>
        <dbReference type="Proteomes" id="UP001237642"/>
    </source>
</evidence>
<protein>
    <submittedName>
        <fullName evidence="2">Uncharacterized protein</fullName>
    </submittedName>
</protein>
<feature type="region of interest" description="Disordered" evidence="1">
    <location>
        <begin position="1"/>
        <end position="50"/>
    </location>
</feature>
<dbReference type="AlphaFoldDB" id="A0AAD8MX28"/>
<reference evidence="2" key="2">
    <citation type="submission" date="2023-05" db="EMBL/GenBank/DDBJ databases">
        <authorList>
            <person name="Schelkunov M.I."/>
        </authorList>
    </citation>
    <scope>NUCLEOTIDE SEQUENCE</scope>
    <source>
        <strain evidence="2">Hsosn_3</strain>
        <tissue evidence="2">Leaf</tissue>
    </source>
</reference>
<organism evidence="2 3">
    <name type="scientific">Heracleum sosnowskyi</name>
    <dbReference type="NCBI Taxonomy" id="360622"/>
    <lineage>
        <taxon>Eukaryota</taxon>
        <taxon>Viridiplantae</taxon>
        <taxon>Streptophyta</taxon>
        <taxon>Embryophyta</taxon>
        <taxon>Tracheophyta</taxon>
        <taxon>Spermatophyta</taxon>
        <taxon>Magnoliopsida</taxon>
        <taxon>eudicotyledons</taxon>
        <taxon>Gunneridae</taxon>
        <taxon>Pentapetalae</taxon>
        <taxon>asterids</taxon>
        <taxon>campanulids</taxon>
        <taxon>Apiales</taxon>
        <taxon>Apiaceae</taxon>
        <taxon>Apioideae</taxon>
        <taxon>apioid superclade</taxon>
        <taxon>Tordylieae</taxon>
        <taxon>Tordyliinae</taxon>
        <taxon>Heracleum</taxon>
    </lineage>
</organism>
<reference evidence="2" key="1">
    <citation type="submission" date="2023-02" db="EMBL/GenBank/DDBJ databases">
        <title>Genome of toxic invasive species Heracleum sosnowskyi carries increased number of genes despite the absence of recent whole-genome duplications.</title>
        <authorList>
            <person name="Schelkunov M."/>
            <person name="Shtratnikova V."/>
            <person name="Makarenko M."/>
            <person name="Klepikova A."/>
            <person name="Omelchenko D."/>
            <person name="Novikova G."/>
            <person name="Obukhova E."/>
            <person name="Bogdanov V."/>
            <person name="Penin A."/>
            <person name="Logacheva M."/>
        </authorList>
    </citation>
    <scope>NUCLEOTIDE SEQUENCE</scope>
    <source>
        <strain evidence="2">Hsosn_3</strain>
        <tissue evidence="2">Leaf</tissue>
    </source>
</reference>
<dbReference type="EMBL" id="JAUIZM010000004">
    <property type="protein sequence ID" value="KAK1388426.1"/>
    <property type="molecule type" value="Genomic_DNA"/>
</dbReference>
<sequence>MSRSLRLGVSFSTRKRKKKNNRSDDDDDHVSRLHKCSSPIKRKEQQQQQQEINNKFGTNIYQCCGLNHRDVNYNYQDSYSFILQTWSQQLRSWGNRNKVDLIKEKKRKLTAKRGFEGSVRINKGRLKVGDRVNLSQILFTKHRDFLITYKDRDRPVRAEHLKDTFFIQKDGHKVKLSQLRFSSRSAGDVILARKICCGVECSLVGSLMLLTETWRSPDIVGNRPK</sequence>
<name>A0AAD8MX28_9APIA</name>
<evidence type="ECO:0000313" key="2">
    <source>
        <dbReference type="EMBL" id="KAK1388426.1"/>
    </source>
</evidence>
<accession>A0AAD8MX28</accession>
<evidence type="ECO:0000256" key="1">
    <source>
        <dbReference type="SAM" id="MobiDB-lite"/>
    </source>
</evidence>
<gene>
    <name evidence="2" type="ORF">POM88_016604</name>
</gene>
<dbReference type="Proteomes" id="UP001237642">
    <property type="component" value="Unassembled WGS sequence"/>
</dbReference>
<comment type="caution">
    <text evidence="2">The sequence shown here is derived from an EMBL/GenBank/DDBJ whole genome shotgun (WGS) entry which is preliminary data.</text>
</comment>
<proteinExistence type="predicted"/>
<keyword evidence="3" id="KW-1185">Reference proteome</keyword>